<sequence length="93" mass="10103">MFKVGVGETPAVPDSLSEEGHQFLKLCLQHDPRQRSSASELLHHTFVKASALACTLGVDEDDVCLSSDIPSLVEDFLKVGLKKHDAVSTKLQT</sequence>
<dbReference type="GO" id="GO:0004674">
    <property type="term" value="F:protein serine/threonine kinase activity"/>
    <property type="evidence" value="ECO:0007669"/>
    <property type="project" value="UniProtKB-KW"/>
</dbReference>
<evidence type="ECO:0000313" key="7">
    <source>
        <dbReference type="EMBL" id="GFG40931.1"/>
    </source>
</evidence>
<dbReference type="InterPro" id="IPR050538">
    <property type="entry name" value="MAP_kinase_kinase_kinase"/>
</dbReference>
<gene>
    <name evidence="7" type="ORF">Cfor_04026</name>
</gene>
<evidence type="ECO:0000256" key="5">
    <source>
        <dbReference type="ARBA" id="ARBA00022777"/>
    </source>
</evidence>
<dbReference type="Gene3D" id="1.10.510.10">
    <property type="entry name" value="Transferase(Phosphotransferase) domain 1"/>
    <property type="match status" value="1"/>
</dbReference>
<dbReference type="GO" id="GO:0005524">
    <property type="term" value="F:ATP binding"/>
    <property type="evidence" value="ECO:0007669"/>
    <property type="project" value="UniProtKB-KW"/>
</dbReference>
<keyword evidence="3" id="KW-0808">Transferase</keyword>
<dbReference type="PANTHER" id="PTHR48016:SF32">
    <property type="entry name" value="MITOGEN-ACTIVATED PROTEIN KINASE KINASE KINASE 4"/>
    <property type="match status" value="1"/>
</dbReference>
<keyword evidence="5" id="KW-0418">Kinase</keyword>
<keyword evidence="2" id="KW-0723">Serine/threonine-protein kinase</keyword>
<name>A0A6L2Q7N6_COPFO</name>
<reference evidence="8" key="1">
    <citation type="submission" date="2020-01" db="EMBL/GenBank/DDBJ databases">
        <title>Draft genome sequence of the Termite Coptotermes fromosanus.</title>
        <authorList>
            <person name="Itakura S."/>
            <person name="Yosikawa Y."/>
            <person name="Umezawa K."/>
        </authorList>
    </citation>
    <scope>NUCLEOTIDE SEQUENCE [LARGE SCALE GENOMIC DNA]</scope>
</reference>
<protein>
    <recommendedName>
        <fullName evidence="9">Protein kinase domain-containing protein</fullName>
    </recommendedName>
</protein>
<evidence type="ECO:0000256" key="3">
    <source>
        <dbReference type="ARBA" id="ARBA00022679"/>
    </source>
</evidence>
<comment type="similarity">
    <text evidence="1">Belongs to the protein kinase superfamily. STE Ser/Thr protein kinase family. MAP kinase kinase kinase subfamily.</text>
</comment>
<evidence type="ECO:0000256" key="2">
    <source>
        <dbReference type="ARBA" id="ARBA00022527"/>
    </source>
</evidence>
<evidence type="ECO:0000256" key="1">
    <source>
        <dbReference type="ARBA" id="ARBA00006529"/>
    </source>
</evidence>
<dbReference type="AlphaFoldDB" id="A0A6L2Q7N6"/>
<organism evidence="7 8">
    <name type="scientific">Coptotermes formosanus</name>
    <name type="common">Formosan subterranean termite</name>
    <dbReference type="NCBI Taxonomy" id="36987"/>
    <lineage>
        <taxon>Eukaryota</taxon>
        <taxon>Metazoa</taxon>
        <taxon>Ecdysozoa</taxon>
        <taxon>Arthropoda</taxon>
        <taxon>Hexapoda</taxon>
        <taxon>Insecta</taxon>
        <taxon>Pterygota</taxon>
        <taxon>Neoptera</taxon>
        <taxon>Polyneoptera</taxon>
        <taxon>Dictyoptera</taxon>
        <taxon>Blattodea</taxon>
        <taxon>Blattoidea</taxon>
        <taxon>Termitoidae</taxon>
        <taxon>Rhinotermitidae</taxon>
        <taxon>Coptotermes</taxon>
    </lineage>
</organism>
<proteinExistence type="inferred from homology"/>
<evidence type="ECO:0000256" key="4">
    <source>
        <dbReference type="ARBA" id="ARBA00022741"/>
    </source>
</evidence>
<dbReference type="PANTHER" id="PTHR48016">
    <property type="entry name" value="MAP KINASE KINASE KINASE SSK2-RELATED-RELATED"/>
    <property type="match status" value="1"/>
</dbReference>
<dbReference type="InterPro" id="IPR011009">
    <property type="entry name" value="Kinase-like_dom_sf"/>
</dbReference>
<accession>A0A6L2Q7N6</accession>
<dbReference type="EMBL" id="BLKM01002804">
    <property type="protein sequence ID" value="GFG40931.1"/>
    <property type="molecule type" value="Genomic_DNA"/>
</dbReference>
<dbReference type="OrthoDB" id="1043025at2759"/>
<evidence type="ECO:0008006" key="9">
    <source>
        <dbReference type="Google" id="ProtNLM"/>
    </source>
</evidence>
<comment type="caution">
    <text evidence="7">The sequence shown here is derived from an EMBL/GenBank/DDBJ whole genome shotgun (WGS) entry which is preliminary data.</text>
</comment>
<dbReference type="SUPFAM" id="SSF56112">
    <property type="entry name" value="Protein kinase-like (PK-like)"/>
    <property type="match status" value="1"/>
</dbReference>
<keyword evidence="4" id="KW-0547">Nucleotide-binding</keyword>
<dbReference type="InParanoid" id="A0A6L2Q7N6"/>
<dbReference type="Proteomes" id="UP000502823">
    <property type="component" value="Unassembled WGS sequence"/>
</dbReference>
<keyword evidence="6" id="KW-0067">ATP-binding</keyword>
<evidence type="ECO:0000313" key="8">
    <source>
        <dbReference type="Proteomes" id="UP000502823"/>
    </source>
</evidence>
<evidence type="ECO:0000256" key="6">
    <source>
        <dbReference type="ARBA" id="ARBA00022840"/>
    </source>
</evidence>
<keyword evidence="8" id="KW-1185">Reference proteome</keyword>
<dbReference type="GO" id="GO:0035556">
    <property type="term" value="P:intracellular signal transduction"/>
    <property type="evidence" value="ECO:0007669"/>
    <property type="project" value="UniProtKB-ARBA"/>
</dbReference>